<dbReference type="Proteomes" id="UP000095286">
    <property type="component" value="Unplaced"/>
</dbReference>
<sequence>MSVDVSDKIILNGVDVVNINELSKSQNRALLKFIEANKDLLSYSERPESVADRSNYMYGSNAGLNNNSGYGSIGSGMNYAETCPTFNSSYTAPYDKGYGNPQKRKEVSWSDAIDSLALQNPQQRPRSTVGTGDYYQGGNRDKQDRSRSYSPTAAHSLLKNKNLKQPSNMSGYYGSQQNIPQTPQSMYARDRTISPHTNYGALINHDTKTSAGHPAQYETTSIIHDRRSLTPNRKTQKDYEDSRFGGFGDRVGSGVDLSKTTWHGGEIITDPTGVPKGIKPKRMFYSPIGDGTVAADGIEMKKGPADLTPKVEIIHQRTVERKGGDGRGGVKIYEKEWTEGGGGGGASNINSRLSSEAPFPTNLGSNLGNAGNAGNAPNDDPFGSLGNLVPSRSNNASPYNNVNNRNNNASPYGANKSYQPSEPIYPSGRDSTGSSMFGDSTRSRRFEIKTDYMITNPRELIHQYATTTPTAVLDVNDVNSSSKVTTKSSYSASSYREESSNYAPYAPYHSTNPSLTGPKKFVQQLRDDNLTSSQKEANTHLTPLTDSSVQGQQRINEIKKETITKSSGNFNDVDQLTNRMMQELQTGYSTVPRY</sequence>
<evidence type="ECO:0000313" key="2">
    <source>
        <dbReference type="WBParaSite" id="RSKR_0000456900.1"/>
    </source>
</evidence>
<evidence type="ECO:0000313" key="1">
    <source>
        <dbReference type="Proteomes" id="UP000095286"/>
    </source>
</evidence>
<dbReference type="WBParaSite" id="RSKR_0000456900.1">
    <property type="protein sequence ID" value="RSKR_0000456900.1"/>
    <property type="gene ID" value="RSKR_0000456900"/>
</dbReference>
<organism evidence="1 2">
    <name type="scientific">Rhabditophanes sp. KR3021</name>
    <dbReference type="NCBI Taxonomy" id="114890"/>
    <lineage>
        <taxon>Eukaryota</taxon>
        <taxon>Metazoa</taxon>
        <taxon>Ecdysozoa</taxon>
        <taxon>Nematoda</taxon>
        <taxon>Chromadorea</taxon>
        <taxon>Rhabditida</taxon>
        <taxon>Tylenchina</taxon>
        <taxon>Panagrolaimomorpha</taxon>
        <taxon>Strongyloidoidea</taxon>
        <taxon>Alloionematidae</taxon>
        <taxon>Rhabditophanes</taxon>
    </lineage>
</organism>
<reference evidence="2" key="1">
    <citation type="submission" date="2016-11" db="UniProtKB">
        <authorList>
            <consortium name="WormBaseParasite"/>
        </authorList>
    </citation>
    <scope>IDENTIFICATION</scope>
    <source>
        <strain evidence="2">KR3021</strain>
    </source>
</reference>
<name>A0AC35TV30_9BILA</name>
<proteinExistence type="predicted"/>
<protein>
    <submittedName>
        <fullName evidence="2">ZM domain-containing protein</fullName>
    </submittedName>
</protein>
<accession>A0AC35TV30</accession>